<accession>A0A1C7Z945</accession>
<sequence>MLEIARSNPTDASELAFGFAHNSLNMELLDVSDRPNIRYSATGELVTSKTSRYFAEIRSAMQKERSALYQSELKKGTSPSEILEKMFEFNDTMPTRFLEMAGW</sequence>
<evidence type="ECO:0000313" key="2">
    <source>
        <dbReference type="Proteomes" id="UP000093104"/>
    </source>
</evidence>
<reference evidence="1 2" key="1">
    <citation type="submission" date="2015-07" db="EMBL/GenBank/DDBJ databases">
        <title>Draft genome sequence of a diazotrophic, plant growth-promoting rhizobacterium of the Pseudomonas syringae complex.</title>
        <authorList>
            <person name="Patten C.L."/>
            <person name="Jeong H."/>
        </authorList>
    </citation>
    <scope>NUCLEOTIDE SEQUENCE [LARGE SCALE GENOMIC DNA]</scope>
    <source>
        <strain evidence="1 2">GR12-2</strain>
    </source>
</reference>
<dbReference type="OrthoDB" id="6331091at2"/>
<gene>
    <name evidence="1" type="ORF">AFK24_10815</name>
</gene>
<dbReference type="AlphaFoldDB" id="A0A1C7Z945"/>
<comment type="caution">
    <text evidence="1">The sequence shown here is derived from an EMBL/GenBank/DDBJ whole genome shotgun (WGS) entry which is preliminary data.</text>
</comment>
<organism evidence="1 2">
    <name type="scientific">Pseudomonas syringae</name>
    <dbReference type="NCBI Taxonomy" id="317"/>
    <lineage>
        <taxon>Bacteria</taxon>
        <taxon>Pseudomonadati</taxon>
        <taxon>Pseudomonadota</taxon>
        <taxon>Gammaproteobacteria</taxon>
        <taxon>Pseudomonadales</taxon>
        <taxon>Pseudomonadaceae</taxon>
        <taxon>Pseudomonas</taxon>
    </lineage>
</organism>
<evidence type="ECO:0000313" key="1">
    <source>
        <dbReference type="EMBL" id="OCR24988.1"/>
    </source>
</evidence>
<dbReference type="Proteomes" id="UP000093104">
    <property type="component" value="Unassembled WGS sequence"/>
</dbReference>
<protein>
    <submittedName>
        <fullName evidence="1">Uncharacterized protein</fullName>
    </submittedName>
</protein>
<proteinExistence type="predicted"/>
<dbReference type="EMBL" id="LGSI01000038">
    <property type="protein sequence ID" value="OCR24988.1"/>
    <property type="molecule type" value="Genomic_DNA"/>
</dbReference>
<name>A0A1C7Z945_PSESX</name>